<keyword evidence="1" id="KW-0378">Hydrolase</keyword>
<dbReference type="InterPro" id="IPR029058">
    <property type="entry name" value="AB_hydrolase_fold"/>
</dbReference>
<sequence length="329" mass="36742">MSTINWPDDSVFEPFDIFEETYKTVDSHEIKAAVLTPKNLAKGLHPVIVNIHGGFFATAHSLFAPFFPPWVLKLSLDHGAIIVSPDYRLLPSANGIADQLEDLEDFWAWSRDALPSILQNHATGFELDYSRCLLTGGSAGGYFAAQLAISHPDDISTVAMTYPAVDLLDEMWIKGPAKGAPTVLRFPQEQIVSREKALAWVREKRKTVASKGGFEVTPFAVSLTQHVLFASEMLEYDGVKLQQEHLPLARLQAGGKLPPNVYIIHGDDDSVVYLRQSEAFVELVRSKLPETTLRFDIAKGHDHAFDMEPSYWEPYAKEAMDFVVKGWLN</sequence>
<gene>
    <name evidence="3" type="ORF">PDIGIT_LOCUS1376</name>
</gene>
<evidence type="ECO:0000259" key="2">
    <source>
        <dbReference type="Pfam" id="PF07859"/>
    </source>
</evidence>
<dbReference type="InterPro" id="IPR050300">
    <property type="entry name" value="GDXG_lipolytic_enzyme"/>
</dbReference>
<evidence type="ECO:0000256" key="1">
    <source>
        <dbReference type="ARBA" id="ARBA00022801"/>
    </source>
</evidence>
<dbReference type="OrthoDB" id="19653at2759"/>
<accession>A0A9W4U4S8</accession>
<dbReference type="Pfam" id="PF07859">
    <property type="entry name" value="Abhydrolase_3"/>
    <property type="match status" value="1"/>
</dbReference>
<reference evidence="3" key="1">
    <citation type="submission" date="2023-01" db="EMBL/GenBank/DDBJ databases">
        <authorList>
            <person name="Van Ghelder C."/>
            <person name="Rancurel C."/>
        </authorList>
    </citation>
    <scope>NUCLEOTIDE SEQUENCE</scope>
    <source>
        <strain evidence="3">CNCM I-4278</strain>
    </source>
</reference>
<dbReference type="PANTHER" id="PTHR48081:SF3">
    <property type="entry name" value="ALPHA_BETA HYDROLASE FOLD-3 DOMAIN-CONTAINING PROTEIN"/>
    <property type="match status" value="1"/>
</dbReference>
<evidence type="ECO:0000313" key="3">
    <source>
        <dbReference type="EMBL" id="CAI6261725.1"/>
    </source>
</evidence>
<proteinExistence type="predicted"/>
<dbReference type="Proteomes" id="UP001152607">
    <property type="component" value="Unassembled WGS sequence"/>
</dbReference>
<protein>
    <recommendedName>
        <fullName evidence="2">Alpha/beta hydrolase fold-3 domain-containing protein</fullName>
    </recommendedName>
</protein>
<dbReference type="EMBL" id="CAOQHR010000001">
    <property type="protein sequence ID" value="CAI6261725.1"/>
    <property type="molecule type" value="Genomic_DNA"/>
</dbReference>
<dbReference type="PANTHER" id="PTHR48081">
    <property type="entry name" value="AB HYDROLASE SUPERFAMILY PROTEIN C4A8.06C"/>
    <property type="match status" value="1"/>
</dbReference>
<dbReference type="Gene3D" id="3.40.50.1820">
    <property type="entry name" value="alpha/beta hydrolase"/>
    <property type="match status" value="1"/>
</dbReference>
<keyword evidence="4" id="KW-1185">Reference proteome</keyword>
<dbReference type="SUPFAM" id="SSF53474">
    <property type="entry name" value="alpha/beta-Hydrolases"/>
    <property type="match status" value="1"/>
</dbReference>
<dbReference type="InterPro" id="IPR013094">
    <property type="entry name" value="AB_hydrolase_3"/>
</dbReference>
<feature type="domain" description="Alpha/beta hydrolase fold-3" evidence="2">
    <location>
        <begin position="48"/>
        <end position="167"/>
    </location>
</feature>
<dbReference type="GO" id="GO:0016787">
    <property type="term" value="F:hydrolase activity"/>
    <property type="evidence" value="ECO:0007669"/>
    <property type="project" value="UniProtKB-KW"/>
</dbReference>
<organism evidence="3 4">
    <name type="scientific">Periconia digitata</name>
    <dbReference type="NCBI Taxonomy" id="1303443"/>
    <lineage>
        <taxon>Eukaryota</taxon>
        <taxon>Fungi</taxon>
        <taxon>Dikarya</taxon>
        <taxon>Ascomycota</taxon>
        <taxon>Pezizomycotina</taxon>
        <taxon>Dothideomycetes</taxon>
        <taxon>Pleosporomycetidae</taxon>
        <taxon>Pleosporales</taxon>
        <taxon>Massarineae</taxon>
        <taxon>Periconiaceae</taxon>
        <taxon>Periconia</taxon>
    </lineage>
</organism>
<name>A0A9W4U4S8_9PLEO</name>
<dbReference type="AlphaFoldDB" id="A0A9W4U4S8"/>
<comment type="caution">
    <text evidence="3">The sequence shown here is derived from an EMBL/GenBank/DDBJ whole genome shotgun (WGS) entry which is preliminary data.</text>
</comment>
<evidence type="ECO:0000313" key="4">
    <source>
        <dbReference type="Proteomes" id="UP001152607"/>
    </source>
</evidence>